<keyword evidence="4" id="KW-0812">Transmembrane</keyword>
<evidence type="ECO:0000256" key="5">
    <source>
        <dbReference type="ARBA" id="ARBA00022989"/>
    </source>
</evidence>
<sequence>MITVRPRANAFDIDLHIKPEYRNLLTSNSVFWAEGGAKVQLNGSGLTVQASPLSRALKGAISFDNLSGASASQRKGDKRILYASETAARAVGGQITLHAFDAGKLAAGMPIRYLGIDIGQIQTLELITARNEVQAKAVLYPEYVQTFARSGTRFSVDHAANLRRGRGASRYDFAALH</sequence>
<dbReference type="PANTHER" id="PTHR30462">
    <property type="entry name" value="INTERMEMBRANE TRANSPORT PROTEIN PQIB-RELATED"/>
    <property type="match status" value="1"/>
</dbReference>
<protein>
    <submittedName>
        <fullName evidence="8">Paraquat-inducible protein B</fullName>
    </submittedName>
</protein>
<evidence type="ECO:0000256" key="2">
    <source>
        <dbReference type="ARBA" id="ARBA00022475"/>
    </source>
</evidence>
<dbReference type="EMBL" id="UAVY01000004">
    <property type="protein sequence ID" value="SQB29730.1"/>
    <property type="molecule type" value="Genomic_DNA"/>
</dbReference>
<dbReference type="GO" id="GO:0005886">
    <property type="term" value="C:plasma membrane"/>
    <property type="evidence" value="ECO:0007669"/>
    <property type="project" value="UniProtKB-SubCell"/>
</dbReference>
<keyword evidence="5" id="KW-1133">Transmembrane helix</keyword>
<keyword evidence="3" id="KW-0997">Cell inner membrane</keyword>
<dbReference type="AlphaFoldDB" id="A0A2X2XTI4"/>
<organism evidence="8 9">
    <name type="scientific">Citrobacter koseri</name>
    <name type="common">Citrobacter diversus</name>
    <dbReference type="NCBI Taxonomy" id="545"/>
    <lineage>
        <taxon>Bacteria</taxon>
        <taxon>Pseudomonadati</taxon>
        <taxon>Pseudomonadota</taxon>
        <taxon>Gammaproteobacteria</taxon>
        <taxon>Enterobacterales</taxon>
        <taxon>Enterobacteriaceae</taxon>
        <taxon>Citrobacter</taxon>
    </lineage>
</organism>
<proteinExistence type="predicted"/>
<dbReference type="Proteomes" id="UP000251584">
    <property type="component" value="Unassembled WGS sequence"/>
</dbReference>
<accession>A0A2X2XTI4</accession>
<dbReference type="InterPro" id="IPR003399">
    <property type="entry name" value="Mce/MlaD"/>
</dbReference>
<evidence type="ECO:0000256" key="6">
    <source>
        <dbReference type="ARBA" id="ARBA00023136"/>
    </source>
</evidence>
<evidence type="ECO:0000313" key="9">
    <source>
        <dbReference type="Proteomes" id="UP000251584"/>
    </source>
</evidence>
<gene>
    <name evidence="8" type="ORF">NCTC10786_03371</name>
</gene>
<comment type="subcellular location">
    <subcellularLocation>
        <location evidence="1">Cell inner membrane</location>
    </subcellularLocation>
</comment>
<keyword evidence="2" id="KW-1003">Cell membrane</keyword>
<evidence type="ECO:0000256" key="1">
    <source>
        <dbReference type="ARBA" id="ARBA00004533"/>
    </source>
</evidence>
<evidence type="ECO:0000259" key="7">
    <source>
        <dbReference type="Pfam" id="PF02470"/>
    </source>
</evidence>
<dbReference type="InterPro" id="IPR051800">
    <property type="entry name" value="PqiA-PqiB_transport"/>
</dbReference>
<dbReference type="Pfam" id="PF02470">
    <property type="entry name" value="MlaD"/>
    <property type="match status" value="1"/>
</dbReference>
<dbReference type="PANTHER" id="PTHR30462:SF0">
    <property type="entry name" value="INTERMEMBRANE TRANSPORT PROTEIN YEBT"/>
    <property type="match status" value="1"/>
</dbReference>
<feature type="domain" description="Mce/MlaD" evidence="7">
    <location>
        <begin position="94"/>
        <end position="157"/>
    </location>
</feature>
<evidence type="ECO:0000256" key="3">
    <source>
        <dbReference type="ARBA" id="ARBA00022519"/>
    </source>
</evidence>
<name>A0A2X2XTI4_CITKO</name>
<keyword evidence="6" id="KW-0472">Membrane</keyword>
<evidence type="ECO:0000256" key="4">
    <source>
        <dbReference type="ARBA" id="ARBA00022692"/>
    </source>
</evidence>
<evidence type="ECO:0000313" key="8">
    <source>
        <dbReference type="EMBL" id="SQB29730.1"/>
    </source>
</evidence>
<reference evidence="8 9" key="1">
    <citation type="submission" date="2018-06" db="EMBL/GenBank/DDBJ databases">
        <authorList>
            <consortium name="Pathogen Informatics"/>
            <person name="Doyle S."/>
        </authorList>
    </citation>
    <scope>NUCLEOTIDE SEQUENCE [LARGE SCALE GENOMIC DNA]</scope>
    <source>
        <strain evidence="8 9">NCTC10786</strain>
    </source>
</reference>